<reference evidence="1 2" key="1">
    <citation type="submission" date="2016-10" db="EMBL/GenBank/DDBJ databases">
        <authorList>
            <person name="de Groot N.N."/>
        </authorList>
    </citation>
    <scope>NUCLEOTIDE SEQUENCE [LARGE SCALE GENOMIC DNA]</scope>
    <source>
        <strain evidence="1 2">DSM 16619</strain>
    </source>
</reference>
<name>A0A1G6TEX9_9BURK</name>
<accession>A0A1G6TEX9</accession>
<dbReference type="STRING" id="187868.SAMN05192589_105137"/>
<evidence type="ECO:0008006" key="3">
    <source>
        <dbReference type="Google" id="ProtNLM"/>
    </source>
</evidence>
<sequence>MNVLILYDHFETYTNTVFDHLCAFKKYSKNNHLYMHAGLPDVEFDFAVFDVILIHYSARVAFGHISTALRLKISKHSGQKILFVQDEYDLTSNVWDAIGELNVSTVFTCVPPLHREEIYPSARFPNVRFVTTLTGYCPEQIHETSSPPLAINRPITIGYRGRALPYFYGDLGQEKLEIAKGMQLACKHRGISCDIEWDEEKRIYGSDWPRFLMDCKATLGTESGANRFDFDGNLRKAVNEALTENPELNYAEFKQRMGWEDEQPIMNQISPRFFEAIAFRTALILFEGRYSGILQPWVHYIPLRKDFSNVDEVMAAVSDDALLDRLTDKAYFDVVQSGRYTYQKFITEYDGLIQSCKPAQGSGLPSGLPAEITEHPVRKSRLPPAPGPLLALWHSIPWALRRPFNDGVNRLWAKLHSN</sequence>
<organism evidence="1 2">
    <name type="scientific">Paracidovorax valerianellae</name>
    <dbReference type="NCBI Taxonomy" id="187868"/>
    <lineage>
        <taxon>Bacteria</taxon>
        <taxon>Pseudomonadati</taxon>
        <taxon>Pseudomonadota</taxon>
        <taxon>Betaproteobacteria</taxon>
        <taxon>Burkholderiales</taxon>
        <taxon>Comamonadaceae</taxon>
        <taxon>Paracidovorax</taxon>
    </lineage>
</organism>
<dbReference type="OrthoDB" id="8641800at2"/>
<dbReference type="Proteomes" id="UP000198781">
    <property type="component" value="Unassembled WGS sequence"/>
</dbReference>
<gene>
    <name evidence="1" type="ORF">SAMN05192589_105137</name>
</gene>
<keyword evidence="2" id="KW-1185">Reference proteome</keyword>
<protein>
    <recommendedName>
        <fullName evidence="3">Glycosyl transferase CAP10 domain-containing protein</fullName>
    </recommendedName>
</protein>
<dbReference type="EMBL" id="FMZC01000005">
    <property type="protein sequence ID" value="SDD27712.1"/>
    <property type="molecule type" value="Genomic_DNA"/>
</dbReference>
<proteinExistence type="predicted"/>
<dbReference type="RefSeq" id="WP_139160368.1">
    <property type="nucleotide sequence ID" value="NZ_FMZC01000005.1"/>
</dbReference>
<evidence type="ECO:0000313" key="1">
    <source>
        <dbReference type="EMBL" id="SDD27712.1"/>
    </source>
</evidence>
<evidence type="ECO:0000313" key="2">
    <source>
        <dbReference type="Proteomes" id="UP000198781"/>
    </source>
</evidence>
<dbReference type="AlphaFoldDB" id="A0A1G6TEX9"/>